<feature type="transmembrane region" description="Helical" evidence="12">
    <location>
        <begin position="100"/>
        <end position="121"/>
    </location>
</feature>
<reference evidence="14" key="1">
    <citation type="submission" date="2023-05" db="EMBL/GenBank/DDBJ databases">
        <authorList>
            <person name="Stuckert A."/>
        </authorList>
    </citation>
    <scope>NUCLEOTIDE SEQUENCE</scope>
</reference>
<evidence type="ECO:0000256" key="3">
    <source>
        <dbReference type="ARBA" id="ARBA00022630"/>
    </source>
</evidence>
<dbReference type="EMBL" id="CATNWA010010061">
    <property type="protein sequence ID" value="CAI9559216.1"/>
    <property type="molecule type" value="Genomic_DNA"/>
</dbReference>
<evidence type="ECO:0000256" key="8">
    <source>
        <dbReference type="ARBA" id="ARBA00022989"/>
    </source>
</evidence>
<keyword evidence="10" id="KW-0406">Ion transport</keyword>
<dbReference type="InterPro" id="IPR013130">
    <property type="entry name" value="Fe3_Rdtase_TM_dom"/>
</dbReference>
<keyword evidence="3" id="KW-0285">Flavoprotein</keyword>
<evidence type="ECO:0000256" key="6">
    <source>
        <dbReference type="ARBA" id="ARBA00022857"/>
    </source>
</evidence>
<dbReference type="Pfam" id="PF01794">
    <property type="entry name" value="Ferric_reduct"/>
    <property type="match status" value="1"/>
</dbReference>
<gene>
    <name evidence="14" type="ORF">SPARVUS_LOCUS5034205</name>
</gene>
<evidence type="ECO:0000256" key="1">
    <source>
        <dbReference type="ARBA" id="ARBA00004141"/>
    </source>
</evidence>
<dbReference type="Proteomes" id="UP001162483">
    <property type="component" value="Unassembled WGS sequence"/>
</dbReference>
<keyword evidence="7" id="KW-0249">Electron transport</keyword>
<keyword evidence="11 12" id="KW-0472">Membrane</keyword>
<evidence type="ECO:0000313" key="15">
    <source>
        <dbReference type="Proteomes" id="UP001162483"/>
    </source>
</evidence>
<keyword evidence="8 12" id="KW-1133">Transmembrane helix</keyword>
<evidence type="ECO:0000256" key="11">
    <source>
        <dbReference type="ARBA" id="ARBA00023136"/>
    </source>
</evidence>
<keyword evidence="6" id="KW-0521">NADP</keyword>
<evidence type="ECO:0000256" key="5">
    <source>
        <dbReference type="ARBA" id="ARBA00022827"/>
    </source>
</evidence>
<keyword evidence="9" id="KW-0560">Oxidoreductase</keyword>
<comment type="caution">
    <text evidence="14">The sequence shown here is derived from an EMBL/GenBank/DDBJ whole genome shotgun (WGS) entry which is preliminary data.</text>
</comment>
<accession>A0ABN9CJ59</accession>
<evidence type="ECO:0000256" key="9">
    <source>
        <dbReference type="ARBA" id="ARBA00023002"/>
    </source>
</evidence>
<evidence type="ECO:0000256" key="4">
    <source>
        <dbReference type="ARBA" id="ARBA00022692"/>
    </source>
</evidence>
<proteinExistence type="predicted"/>
<sequence length="123" mass="13510">MVAWMIALHTTIHTVAHLFNVERLVDARVEANGTIQAALTDLEDRNGESYLNFVRSKVPNPIGGLNVAFTFLAGLTGVVITLALILIITSSTKTIRRSYFEVFFGTHIISLSSSSLVLFFIGR</sequence>
<evidence type="ECO:0000259" key="13">
    <source>
        <dbReference type="Pfam" id="PF01794"/>
    </source>
</evidence>
<protein>
    <recommendedName>
        <fullName evidence="13">Ferric oxidoreductase domain-containing protein</fullName>
    </recommendedName>
</protein>
<keyword evidence="15" id="KW-1185">Reference proteome</keyword>
<feature type="domain" description="Ferric oxidoreductase" evidence="13">
    <location>
        <begin position="2"/>
        <end position="110"/>
    </location>
</feature>
<evidence type="ECO:0000256" key="10">
    <source>
        <dbReference type="ARBA" id="ARBA00023065"/>
    </source>
</evidence>
<dbReference type="PANTHER" id="PTHR11972">
    <property type="entry name" value="NADPH OXIDASE"/>
    <property type="match status" value="1"/>
</dbReference>
<evidence type="ECO:0000256" key="12">
    <source>
        <dbReference type="SAM" id="Phobius"/>
    </source>
</evidence>
<dbReference type="InterPro" id="IPR050369">
    <property type="entry name" value="RBOH/FRE"/>
</dbReference>
<dbReference type="PANTHER" id="PTHR11972:SF60">
    <property type="entry name" value="CYTOCHROME B-245 HEAVY CHAIN"/>
    <property type="match status" value="1"/>
</dbReference>
<comment type="subcellular location">
    <subcellularLocation>
        <location evidence="1">Membrane</location>
        <topology evidence="1">Multi-pass membrane protein</topology>
    </subcellularLocation>
</comment>
<evidence type="ECO:0000313" key="14">
    <source>
        <dbReference type="EMBL" id="CAI9559216.1"/>
    </source>
</evidence>
<evidence type="ECO:0000256" key="7">
    <source>
        <dbReference type="ARBA" id="ARBA00022982"/>
    </source>
</evidence>
<dbReference type="PRINTS" id="PR00466">
    <property type="entry name" value="GP91PHOX"/>
</dbReference>
<dbReference type="InterPro" id="IPR000778">
    <property type="entry name" value="Cyt_b245_heavy_chain"/>
</dbReference>
<keyword evidence="2" id="KW-0813">Transport</keyword>
<feature type="transmembrane region" description="Helical" evidence="12">
    <location>
        <begin position="67"/>
        <end position="88"/>
    </location>
</feature>
<keyword evidence="5" id="KW-0274">FAD</keyword>
<evidence type="ECO:0000256" key="2">
    <source>
        <dbReference type="ARBA" id="ARBA00022448"/>
    </source>
</evidence>
<keyword evidence="4 12" id="KW-0812">Transmembrane</keyword>
<organism evidence="14 15">
    <name type="scientific">Staurois parvus</name>
    <dbReference type="NCBI Taxonomy" id="386267"/>
    <lineage>
        <taxon>Eukaryota</taxon>
        <taxon>Metazoa</taxon>
        <taxon>Chordata</taxon>
        <taxon>Craniata</taxon>
        <taxon>Vertebrata</taxon>
        <taxon>Euteleostomi</taxon>
        <taxon>Amphibia</taxon>
        <taxon>Batrachia</taxon>
        <taxon>Anura</taxon>
        <taxon>Neobatrachia</taxon>
        <taxon>Ranoidea</taxon>
        <taxon>Ranidae</taxon>
        <taxon>Staurois</taxon>
    </lineage>
</organism>
<name>A0ABN9CJ59_9NEOB</name>